<dbReference type="AlphaFoldDB" id="A0A7X2SY57"/>
<gene>
    <name evidence="2" type="ORF">GKC49_23675</name>
</gene>
<sequence>MSAIQTQTQNEPLSAPLVFTLAAGAGLSVASIYYSQPMLDIISKQFNAGIGAVGMVPMLTQAGYA</sequence>
<evidence type="ECO:0000313" key="3">
    <source>
        <dbReference type="Proteomes" id="UP000461948"/>
    </source>
</evidence>
<reference evidence="2 3" key="1">
    <citation type="submission" date="2019-11" db="EMBL/GenBank/DDBJ databases">
        <title>Draft Genome Sequence of Plant Growth-Promoting Rhizosphere-Associated Bacteria.</title>
        <authorList>
            <person name="Vasilyev I.Y."/>
            <person name="Radchenko V."/>
            <person name="Ilnitskaya E.V."/>
        </authorList>
    </citation>
    <scope>NUCLEOTIDE SEQUENCE [LARGE SCALE GENOMIC DNA]</scope>
    <source>
        <strain evidence="2 3">VRA_MhP_f</strain>
    </source>
</reference>
<evidence type="ECO:0000313" key="2">
    <source>
        <dbReference type="EMBL" id="MSE17986.1"/>
    </source>
</evidence>
<comment type="caution">
    <text evidence="2">The sequence shown here is derived from an EMBL/GenBank/DDBJ whole genome shotgun (WGS) entry which is preliminary data.</text>
</comment>
<dbReference type="PANTHER" id="PTHR42910">
    <property type="entry name" value="TRANSPORTER SCO4007-RELATED"/>
    <property type="match status" value="1"/>
</dbReference>
<protein>
    <submittedName>
        <fullName evidence="2">MFS transporter</fullName>
    </submittedName>
</protein>
<organism evidence="2 3">
    <name type="scientific">Enterobacter agglomerans</name>
    <name type="common">Erwinia herbicola</name>
    <name type="synonym">Pantoea agglomerans</name>
    <dbReference type="NCBI Taxonomy" id="549"/>
    <lineage>
        <taxon>Bacteria</taxon>
        <taxon>Pseudomonadati</taxon>
        <taxon>Pseudomonadota</taxon>
        <taxon>Gammaproteobacteria</taxon>
        <taxon>Enterobacterales</taxon>
        <taxon>Erwiniaceae</taxon>
        <taxon>Pantoea</taxon>
        <taxon>Pantoea agglomerans group</taxon>
    </lineage>
</organism>
<evidence type="ECO:0000256" key="1">
    <source>
        <dbReference type="SAM" id="Phobius"/>
    </source>
</evidence>
<feature type="non-terminal residue" evidence="2">
    <location>
        <position position="65"/>
    </location>
</feature>
<accession>A0A7X2SY57</accession>
<feature type="transmembrane region" description="Helical" evidence="1">
    <location>
        <begin position="15"/>
        <end position="34"/>
    </location>
</feature>
<dbReference type="EMBL" id="WKLC01001499">
    <property type="protein sequence ID" value="MSE17986.1"/>
    <property type="molecule type" value="Genomic_DNA"/>
</dbReference>
<dbReference type="PANTHER" id="PTHR42910:SF1">
    <property type="entry name" value="MAJOR FACILITATOR SUPERFAMILY (MFS) PROFILE DOMAIN-CONTAINING PROTEIN"/>
    <property type="match status" value="1"/>
</dbReference>
<proteinExistence type="predicted"/>
<dbReference type="Proteomes" id="UP000461948">
    <property type="component" value="Unassembled WGS sequence"/>
</dbReference>
<keyword evidence="1" id="KW-0472">Membrane</keyword>
<keyword evidence="1" id="KW-1133">Transmembrane helix</keyword>
<keyword evidence="1" id="KW-0812">Transmembrane</keyword>
<name>A0A7X2SY57_ENTAG</name>